<dbReference type="Pfam" id="PF00619">
    <property type="entry name" value="CARD"/>
    <property type="match status" value="1"/>
</dbReference>
<dbReference type="CDD" id="cd01671">
    <property type="entry name" value="CARD"/>
    <property type="match status" value="1"/>
</dbReference>
<reference evidence="2 3" key="1">
    <citation type="journal article" date="2018" name="Sci. Rep.">
        <title>Comparative analysis of the Pocillopora damicornis genome highlights role of immune system in coral evolution.</title>
        <authorList>
            <person name="Cunning R."/>
            <person name="Bay R.A."/>
            <person name="Gillette P."/>
            <person name="Baker A.C."/>
            <person name="Traylor-Knowles N."/>
        </authorList>
    </citation>
    <scope>NUCLEOTIDE SEQUENCE [LARGE SCALE GENOMIC DNA]</scope>
    <source>
        <strain evidence="2">RSMAS</strain>
        <tissue evidence="2">Whole animal</tissue>
    </source>
</reference>
<dbReference type="GO" id="GO:0002020">
    <property type="term" value="F:protease binding"/>
    <property type="evidence" value="ECO:0007669"/>
    <property type="project" value="InterPro"/>
</dbReference>
<proteinExistence type="predicted"/>
<dbReference type="GO" id="GO:0042981">
    <property type="term" value="P:regulation of apoptotic process"/>
    <property type="evidence" value="ECO:0007669"/>
    <property type="project" value="InterPro"/>
</dbReference>
<sequence length="128" mass="14583">MNDRHRKILHQCWSEFRKDLEPKNLLPELTSVVNVTDAREVLEKSTRNERVDKLVTEILPRRGNNAFNVFVEGLKKTQPHLAVTLKNAGEVQYNASTYEKTEGAAKESPVSAVIVNLYMKSFIEQAVT</sequence>
<dbReference type="InterPro" id="IPR011029">
    <property type="entry name" value="DEATH-like_dom_sf"/>
</dbReference>
<organism evidence="2 3">
    <name type="scientific">Pocillopora damicornis</name>
    <name type="common">Cauliflower coral</name>
    <name type="synonym">Millepora damicornis</name>
    <dbReference type="NCBI Taxonomy" id="46731"/>
    <lineage>
        <taxon>Eukaryota</taxon>
        <taxon>Metazoa</taxon>
        <taxon>Cnidaria</taxon>
        <taxon>Anthozoa</taxon>
        <taxon>Hexacorallia</taxon>
        <taxon>Scleractinia</taxon>
        <taxon>Astrocoeniina</taxon>
        <taxon>Pocilloporidae</taxon>
        <taxon>Pocillopora</taxon>
    </lineage>
</organism>
<dbReference type="AlphaFoldDB" id="A0A3M6TCU0"/>
<dbReference type="GO" id="GO:0070513">
    <property type="term" value="F:death domain binding"/>
    <property type="evidence" value="ECO:0007669"/>
    <property type="project" value="InterPro"/>
</dbReference>
<dbReference type="Gene3D" id="1.10.533.10">
    <property type="entry name" value="Death Domain, Fas"/>
    <property type="match status" value="1"/>
</dbReference>
<evidence type="ECO:0000259" key="1">
    <source>
        <dbReference type="PROSITE" id="PS50209"/>
    </source>
</evidence>
<dbReference type="OrthoDB" id="5966876at2759"/>
<dbReference type="PROSITE" id="PS50209">
    <property type="entry name" value="CARD"/>
    <property type="match status" value="1"/>
</dbReference>
<feature type="domain" description="CARD" evidence="1">
    <location>
        <begin position="1"/>
        <end position="89"/>
    </location>
</feature>
<dbReference type="InterPro" id="IPR037939">
    <property type="entry name" value="CRADD"/>
</dbReference>
<dbReference type="Proteomes" id="UP000275408">
    <property type="component" value="Unassembled WGS sequence"/>
</dbReference>
<protein>
    <recommendedName>
        <fullName evidence="1">CARD domain-containing protein</fullName>
    </recommendedName>
</protein>
<comment type="caution">
    <text evidence="2">The sequence shown here is derived from an EMBL/GenBank/DDBJ whole genome shotgun (WGS) entry which is preliminary data.</text>
</comment>
<name>A0A3M6TCU0_POCDA</name>
<evidence type="ECO:0000313" key="3">
    <source>
        <dbReference type="Proteomes" id="UP000275408"/>
    </source>
</evidence>
<evidence type="ECO:0000313" key="2">
    <source>
        <dbReference type="EMBL" id="RMX39173.1"/>
    </source>
</evidence>
<dbReference type="PANTHER" id="PTHR15034">
    <property type="entry name" value="DEATH DOMAIN-CONTAINING PROTEIN CRADD"/>
    <property type="match status" value="1"/>
</dbReference>
<dbReference type="InterPro" id="IPR001315">
    <property type="entry name" value="CARD"/>
</dbReference>
<keyword evidence="3" id="KW-1185">Reference proteome</keyword>
<dbReference type="EMBL" id="RCHS01003850">
    <property type="protein sequence ID" value="RMX39173.1"/>
    <property type="molecule type" value="Genomic_DNA"/>
</dbReference>
<gene>
    <name evidence="2" type="ORF">pdam_00013530</name>
</gene>
<dbReference type="PANTHER" id="PTHR15034:SF5">
    <property type="entry name" value="DEATH DOMAIN-CONTAINING PROTEIN CRADD"/>
    <property type="match status" value="1"/>
</dbReference>
<dbReference type="SUPFAM" id="SSF47986">
    <property type="entry name" value="DEATH domain"/>
    <property type="match status" value="1"/>
</dbReference>
<accession>A0A3M6TCU0</accession>